<dbReference type="InterPro" id="IPR025329">
    <property type="entry name" value="DUF4235"/>
</dbReference>
<evidence type="ECO:0000313" key="2">
    <source>
        <dbReference type="EMBL" id="MBK7272250.1"/>
    </source>
</evidence>
<sequence>MGPMVWKVLGTGSAVLAATVAQKLVTKGWELASGKPAPDDPNHPEDTTWKEAVLFAALTGLAVSAARVMATRKAAQYYAKSAGHLPAALVKADGATG</sequence>
<dbReference type="Pfam" id="PF14019">
    <property type="entry name" value="DUF4235"/>
    <property type="match status" value="1"/>
</dbReference>
<evidence type="ECO:0000313" key="3">
    <source>
        <dbReference type="Proteomes" id="UP000718281"/>
    </source>
</evidence>
<dbReference type="EMBL" id="JADIXZ010000004">
    <property type="protein sequence ID" value="MBK6301543.1"/>
    <property type="molecule type" value="Genomic_DNA"/>
</dbReference>
<protein>
    <submittedName>
        <fullName evidence="1">DUF4235 domain-containing protein</fullName>
    </submittedName>
</protein>
<comment type="caution">
    <text evidence="1">The sequence shown here is derived from an EMBL/GenBank/DDBJ whole genome shotgun (WGS) entry which is preliminary data.</text>
</comment>
<reference evidence="3 4" key="1">
    <citation type="submission" date="2020-10" db="EMBL/GenBank/DDBJ databases">
        <title>Connecting structure to function with the recovery of over 1000 high-quality activated sludge metagenome-assembled genomes encoding full-length rRNA genes using long-read sequencing.</title>
        <authorList>
            <person name="Singleton C.M."/>
            <person name="Petriglieri F."/>
            <person name="Kristensen J.M."/>
            <person name="Kirkegaard R.H."/>
            <person name="Michaelsen T.Y."/>
            <person name="Andersen M.H."/>
            <person name="Karst S.M."/>
            <person name="Dueholm M.S."/>
            <person name="Nielsen P.H."/>
            <person name="Albertsen M."/>
        </authorList>
    </citation>
    <scope>NUCLEOTIDE SEQUENCE [LARGE SCALE GENOMIC DNA]</scope>
    <source>
        <strain evidence="1">AalE_18-Q3-R2-46_BAT3C.188</strain>
        <strain evidence="2">Ega_18-Q3-R5-49_MAXAC.001</strain>
    </source>
</reference>
<dbReference type="AlphaFoldDB" id="A0A934X774"/>
<evidence type="ECO:0000313" key="4">
    <source>
        <dbReference type="Proteomes" id="UP000726105"/>
    </source>
</evidence>
<dbReference type="Proteomes" id="UP000726105">
    <property type="component" value="Unassembled WGS sequence"/>
</dbReference>
<evidence type="ECO:0000313" key="1">
    <source>
        <dbReference type="EMBL" id="MBK6301543.1"/>
    </source>
</evidence>
<gene>
    <name evidence="1" type="ORF">IPF40_11025</name>
    <name evidence="2" type="ORF">IPI13_03495</name>
</gene>
<name>A0A934X774_9MICO</name>
<dbReference type="EMBL" id="JADJIB010000001">
    <property type="protein sequence ID" value="MBK7272250.1"/>
    <property type="molecule type" value="Genomic_DNA"/>
</dbReference>
<proteinExistence type="predicted"/>
<accession>A0A934X774</accession>
<organism evidence="1 3">
    <name type="scientific">Candidatus Phosphoribacter hodrii</name>
    <dbReference type="NCBI Taxonomy" id="2953743"/>
    <lineage>
        <taxon>Bacteria</taxon>
        <taxon>Bacillati</taxon>
        <taxon>Actinomycetota</taxon>
        <taxon>Actinomycetes</taxon>
        <taxon>Micrococcales</taxon>
        <taxon>Dermatophilaceae</taxon>
        <taxon>Candidatus Phosphoribacter</taxon>
    </lineage>
</organism>
<dbReference type="Proteomes" id="UP000718281">
    <property type="component" value="Unassembled WGS sequence"/>
</dbReference>